<feature type="region of interest" description="Disordered" evidence="6">
    <location>
        <begin position="518"/>
        <end position="544"/>
    </location>
</feature>
<evidence type="ECO:0000256" key="5">
    <source>
        <dbReference type="ARBA" id="ARBA00023295"/>
    </source>
</evidence>
<dbReference type="PANTHER" id="PTHR10963:SF24">
    <property type="entry name" value="GLYCOSIDASE C21B10.07-RELATED"/>
    <property type="match status" value="1"/>
</dbReference>
<comment type="similarity">
    <text evidence="2">Belongs to the glycosyl hydrolase 16 family.</text>
</comment>
<evidence type="ECO:0000313" key="9">
    <source>
        <dbReference type="EMBL" id="KAF2634919.1"/>
    </source>
</evidence>
<feature type="region of interest" description="Disordered" evidence="6">
    <location>
        <begin position="562"/>
        <end position="584"/>
    </location>
</feature>
<dbReference type="EMBL" id="MU006812">
    <property type="protein sequence ID" value="KAF2634919.1"/>
    <property type="molecule type" value="Genomic_DNA"/>
</dbReference>
<feature type="compositionally biased region" description="Low complexity" evidence="6">
    <location>
        <begin position="462"/>
        <end position="482"/>
    </location>
</feature>
<feature type="compositionally biased region" description="Low complexity" evidence="6">
    <location>
        <begin position="414"/>
        <end position="454"/>
    </location>
</feature>
<evidence type="ECO:0000256" key="7">
    <source>
        <dbReference type="SAM" id="SignalP"/>
    </source>
</evidence>
<keyword evidence="4" id="KW-0378">Hydrolase</keyword>
<gene>
    <name evidence="9" type="ORF">P280DRAFT_554148</name>
</gene>
<keyword evidence="10" id="KW-1185">Reference proteome</keyword>
<evidence type="ECO:0000256" key="6">
    <source>
        <dbReference type="SAM" id="MobiDB-lite"/>
    </source>
</evidence>
<feature type="compositionally biased region" description="Basic residues" evidence="6">
    <location>
        <begin position="565"/>
        <end position="584"/>
    </location>
</feature>
<evidence type="ECO:0000256" key="1">
    <source>
        <dbReference type="ARBA" id="ARBA00000124"/>
    </source>
</evidence>
<dbReference type="GO" id="GO:0009251">
    <property type="term" value="P:glucan catabolic process"/>
    <property type="evidence" value="ECO:0007669"/>
    <property type="project" value="TreeGrafter"/>
</dbReference>
<organism evidence="9 10">
    <name type="scientific">Massarina eburnea CBS 473.64</name>
    <dbReference type="NCBI Taxonomy" id="1395130"/>
    <lineage>
        <taxon>Eukaryota</taxon>
        <taxon>Fungi</taxon>
        <taxon>Dikarya</taxon>
        <taxon>Ascomycota</taxon>
        <taxon>Pezizomycotina</taxon>
        <taxon>Dothideomycetes</taxon>
        <taxon>Pleosporomycetidae</taxon>
        <taxon>Pleosporales</taxon>
        <taxon>Massarineae</taxon>
        <taxon>Massarinaceae</taxon>
        <taxon>Massarina</taxon>
    </lineage>
</organism>
<evidence type="ECO:0000313" key="10">
    <source>
        <dbReference type="Proteomes" id="UP000799753"/>
    </source>
</evidence>
<dbReference type="GO" id="GO:0052861">
    <property type="term" value="F:endo-1,3(4)-beta-glucanase activity"/>
    <property type="evidence" value="ECO:0007669"/>
    <property type="project" value="UniProtKB-EC"/>
</dbReference>
<evidence type="ECO:0000256" key="4">
    <source>
        <dbReference type="ARBA" id="ARBA00022801"/>
    </source>
</evidence>
<feature type="compositionally biased region" description="Low complexity" evidence="6">
    <location>
        <begin position="341"/>
        <end position="392"/>
    </location>
</feature>
<feature type="signal peptide" evidence="7">
    <location>
        <begin position="1"/>
        <end position="18"/>
    </location>
</feature>
<dbReference type="Proteomes" id="UP000799753">
    <property type="component" value="Unassembled WGS sequence"/>
</dbReference>
<keyword evidence="7" id="KW-0732">Signal</keyword>
<name>A0A6A6RHF4_9PLEO</name>
<dbReference type="FunFam" id="2.60.120.200:FF:000114">
    <property type="entry name" value="Probable endo-1,3(4)-beta-glucanase NFIA_089530"/>
    <property type="match status" value="1"/>
</dbReference>
<keyword evidence="5" id="KW-0326">Glycosidase</keyword>
<sequence length="584" mass="60441">MHFSTLVSAAAFASTALAGYVLQDDYLSKDFYSNFDFFTATDPTHGFVKYVDQNAAKSMGLLNTTAKASWGVDTKNKDAGGRASVRLTSKKSYNKGLVVIDVQHMPFGCGTWPAFWMVGPDWPKSGEIDILEGVHEQDVNAFTLHTGAGCSIGKDVNIFSSIVKTKNCDVKASGQDENAGCGVSSQDKKSYGAGLNGAGGGVFATEWTADYIQIFFFPRGSVPKDALGDAPNPSTWGKPAAKWDKTGCDITKFFKNQQIVFDTTFCGDWAGNTWSTSSCKSKAATCNAFVQNNPSSFKNAYWNINALKVYQNGGTAPKSSSTYAVASSKPATSVKPSSTIASSKPTTSAKPSPAVSSSKLSSAIPSSKLSSAVSSSKPSSVVSNSKLASSAKPTSTGAAVKPPVSAGENTKLPTSAATTKVSQVTVSSSSALTPSKASTAPAAGSSKPAASSGGMSDGFSWPTSSQKPTTKPTTTASVNPLSSSDLLSSKAASTATPATSAAGCVPVVRADGKVACAPSSSATKAQDASVAPTDASDSDEDEEPQIVYETVRKTVVVTVSPPAATHKRHASLHKRRQGQHMHHA</sequence>
<comment type="catalytic activity">
    <reaction evidence="1">
        <text>Endohydrolysis of (1-&gt;3)- or (1-&gt;4)-linkages in beta-D-glucans when the glucose residue whose reducing group is involved in the linkage to be hydrolyzed is itself substituted at C-3.</text>
        <dbReference type="EC" id="3.2.1.6"/>
    </reaction>
</comment>
<dbReference type="PROSITE" id="PS51762">
    <property type="entry name" value="GH16_2"/>
    <property type="match status" value="1"/>
</dbReference>
<dbReference type="InterPro" id="IPR050546">
    <property type="entry name" value="Glycosyl_Hydrlase_16"/>
</dbReference>
<evidence type="ECO:0000256" key="2">
    <source>
        <dbReference type="ARBA" id="ARBA00006865"/>
    </source>
</evidence>
<dbReference type="InterPro" id="IPR000757">
    <property type="entry name" value="Beta-glucanase-like"/>
</dbReference>
<dbReference type="OrthoDB" id="192832at2759"/>
<dbReference type="SUPFAM" id="SSF49899">
    <property type="entry name" value="Concanavalin A-like lectins/glucanases"/>
    <property type="match status" value="1"/>
</dbReference>
<reference evidence="9" key="1">
    <citation type="journal article" date="2020" name="Stud. Mycol.">
        <title>101 Dothideomycetes genomes: a test case for predicting lifestyles and emergence of pathogens.</title>
        <authorList>
            <person name="Haridas S."/>
            <person name="Albert R."/>
            <person name="Binder M."/>
            <person name="Bloem J."/>
            <person name="Labutti K."/>
            <person name="Salamov A."/>
            <person name="Andreopoulos B."/>
            <person name="Baker S."/>
            <person name="Barry K."/>
            <person name="Bills G."/>
            <person name="Bluhm B."/>
            <person name="Cannon C."/>
            <person name="Castanera R."/>
            <person name="Culley D."/>
            <person name="Daum C."/>
            <person name="Ezra D."/>
            <person name="Gonzalez J."/>
            <person name="Henrissat B."/>
            <person name="Kuo A."/>
            <person name="Liang C."/>
            <person name="Lipzen A."/>
            <person name="Lutzoni F."/>
            <person name="Magnuson J."/>
            <person name="Mondo S."/>
            <person name="Nolan M."/>
            <person name="Ohm R."/>
            <person name="Pangilinan J."/>
            <person name="Park H.-J."/>
            <person name="Ramirez L."/>
            <person name="Alfaro M."/>
            <person name="Sun H."/>
            <person name="Tritt A."/>
            <person name="Yoshinaga Y."/>
            <person name="Zwiers L.-H."/>
            <person name="Turgeon B."/>
            <person name="Goodwin S."/>
            <person name="Spatafora J."/>
            <person name="Crous P."/>
            <person name="Grigoriev I."/>
        </authorList>
    </citation>
    <scope>NUCLEOTIDE SEQUENCE</scope>
    <source>
        <strain evidence="9">CBS 473.64</strain>
    </source>
</reference>
<dbReference type="EC" id="3.2.1.6" evidence="3"/>
<dbReference type="AlphaFoldDB" id="A0A6A6RHF4"/>
<dbReference type="InterPro" id="IPR013320">
    <property type="entry name" value="ConA-like_dom_sf"/>
</dbReference>
<dbReference type="CDD" id="cd02181">
    <property type="entry name" value="GH16_fungal_Lam16A_glucanase"/>
    <property type="match status" value="1"/>
</dbReference>
<dbReference type="Pfam" id="PF26113">
    <property type="entry name" value="GH16_XgeA"/>
    <property type="match status" value="1"/>
</dbReference>
<dbReference type="PANTHER" id="PTHR10963">
    <property type="entry name" value="GLYCOSYL HYDROLASE-RELATED"/>
    <property type="match status" value="1"/>
</dbReference>
<feature type="chain" id="PRO_5025467338" description="endo-1,3(4)-beta-glucanase" evidence="7">
    <location>
        <begin position="19"/>
        <end position="584"/>
    </location>
</feature>
<accession>A0A6A6RHF4</accession>
<feature type="region of interest" description="Disordered" evidence="6">
    <location>
        <begin position="332"/>
        <end position="482"/>
    </location>
</feature>
<evidence type="ECO:0000256" key="3">
    <source>
        <dbReference type="ARBA" id="ARBA00012599"/>
    </source>
</evidence>
<protein>
    <recommendedName>
        <fullName evidence="3">endo-1,3(4)-beta-glucanase</fullName>
        <ecNumber evidence="3">3.2.1.6</ecNumber>
    </recommendedName>
</protein>
<proteinExistence type="inferred from homology"/>
<dbReference type="Gene3D" id="2.60.120.200">
    <property type="match status" value="1"/>
</dbReference>
<evidence type="ECO:0000259" key="8">
    <source>
        <dbReference type="PROSITE" id="PS51762"/>
    </source>
</evidence>
<feature type="domain" description="GH16" evidence="8">
    <location>
        <begin position="15"/>
        <end position="278"/>
    </location>
</feature>